<reference evidence="1 2" key="1">
    <citation type="journal article" date="2018" name="Front. Microbiol.">
        <title>Genome-Wide Analysis of Corynespora cassiicola Leaf Fall Disease Putative Effectors.</title>
        <authorList>
            <person name="Lopez D."/>
            <person name="Ribeiro S."/>
            <person name="Label P."/>
            <person name="Fumanal B."/>
            <person name="Venisse J.S."/>
            <person name="Kohler A."/>
            <person name="de Oliveira R.R."/>
            <person name="Labutti K."/>
            <person name="Lipzen A."/>
            <person name="Lail K."/>
            <person name="Bauer D."/>
            <person name="Ohm R.A."/>
            <person name="Barry K.W."/>
            <person name="Spatafora J."/>
            <person name="Grigoriev I.V."/>
            <person name="Martin F.M."/>
            <person name="Pujade-Renaud V."/>
        </authorList>
    </citation>
    <scope>NUCLEOTIDE SEQUENCE [LARGE SCALE GENOMIC DNA]</scope>
    <source>
        <strain evidence="1 2">Philippines</strain>
    </source>
</reference>
<evidence type="ECO:0000313" key="1">
    <source>
        <dbReference type="EMBL" id="PSN66102.1"/>
    </source>
</evidence>
<keyword evidence="2" id="KW-1185">Reference proteome</keyword>
<evidence type="ECO:0000313" key="2">
    <source>
        <dbReference type="Proteomes" id="UP000240883"/>
    </source>
</evidence>
<proteinExistence type="predicted"/>
<organism evidence="1 2">
    <name type="scientific">Corynespora cassiicola Philippines</name>
    <dbReference type="NCBI Taxonomy" id="1448308"/>
    <lineage>
        <taxon>Eukaryota</taxon>
        <taxon>Fungi</taxon>
        <taxon>Dikarya</taxon>
        <taxon>Ascomycota</taxon>
        <taxon>Pezizomycotina</taxon>
        <taxon>Dothideomycetes</taxon>
        <taxon>Pleosporomycetidae</taxon>
        <taxon>Pleosporales</taxon>
        <taxon>Corynesporascaceae</taxon>
        <taxon>Corynespora</taxon>
    </lineage>
</organism>
<protein>
    <submittedName>
        <fullName evidence="1">Uncharacterized protein</fullName>
    </submittedName>
</protein>
<dbReference type="EMBL" id="KZ678136">
    <property type="protein sequence ID" value="PSN66102.1"/>
    <property type="molecule type" value="Genomic_DNA"/>
</dbReference>
<accession>A0A2T2NL00</accession>
<gene>
    <name evidence="1" type="ORF">BS50DRAFT_588867</name>
</gene>
<dbReference type="Proteomes" id="UP000240883">
    <property type="component" value="Unassembled WGS sequence"/>
</dbReference>
<dbReference type="AlphaFoldDB" id="A0A2T2NL00"/>
<sequence length="267" mass="30173">MSSNYSVEVSEAWPTRSYERKELLTDEIVNTEPFPDFDRESMTTAEMHAYHSDIGLPPAEPIIPPGADTFTLPPLEKLKTSDFIKVDLKPTILIQVTQAELCIDYAVQYALRVLKIHPTLPHAGLQGSNGRHCDLKYEIRNFLQKTNANNSGLVFEIVPREMQRNLKFCVLNLRLADYAKTFYYDEVMELMDQLDPSVLAALEADILGGSAGVDSAQLVDVLVAVDKAQEEPSIVAETFDLWNMVVEVFVRMCIWMEKIRCSRVAKV</sequence>
<name>A0A2T2NL00_CORCC</name>